<feature type="transmembrane region" description="Helical" evidence="6">
    <location>
        <begin position="456"/>
        <end position="479"/>
    </location>
</feature>
<keyword evidence="9" id="KW-1185">Reference proteome</keyword>
<dbReference type="PROSITE" id="PS00216">
    <property type="entry name" value="SUGAR_TRANSPORT_1"/>
    <property type="match status" value="1"/>
</dbReference>
<evidence type="ECO:0000256" key="2">
    <source>
        <dbReference type="ARBA" id="ARBA00022448"/>
    </source>
</evidence>
<keyword evidence="3 6" id="KW-0812">Transmembrane</keyword>
<keyword evidence="5 6" id="KW-0472">Membrane</keyword>
<evidence type="ECO:0000256" key="5">
    <source>
        <dbReference type="ARBA" id="ARBA00023136"/>
    </source>
</evidence>
<feature type="transmembrane region" description="Helical" evidence="6">
    <location>
        <begin position="96"/>
        <end position="116"/>
    </location>
</feature>
<dbReference type="InterPro" id="IPR020846">
    <property type="entry name" value="MFS_dom"/>
</dbReference>
<feature type="transmembrane region" description="Helical" evidence="6">
    <location>
        <begin position="148"/>
        <end position="167"/>
    </location>
</feature>
<feature type="transmembrane region" description="Helical" evidence="6">
    <location>
        <begin position="545"/>
        <end position="565"/>
    </location>
</feature>
<keyword evidence="4 6" id="KW-1133">Transmembrane helix</keyword>
<sequence length="592" mass="64754">MAKIADEKHAMEDKKIENISDDLDEVDKVATCSVEEETAVEGSGREEGRPHISFKTKMAVLALIMMFESYLFTLIMPAAVLAYINAELGPDPRYPWITVTWNLGAAIIVTVGGRLADIFGRRWFLITGAVSAAVGALVGATGQSIPQMIVAGVLFGFGGGFQEMCFACAQELVPNRYRFATLGVMIFANHISSFGPLLAYVFVEYSGIGWRACYWWCFGWEVATAIMLWVFYRPPTFNTMHEDDGKSKWQLVKELDHVGLWLFTAACLLLLLGLNWGGVSYPWNSSHVIAPIVVSLVCFIALACWEVYANLKYPILPPALFKKWREFSSLLVVCFVAGMLYYSMNVLWPRQSTLLFLNSTDTIIRGVYANMVSFGTIIAGWYCIGVMPWVGHERWQVVGFMTAQTALIGSMASIGIDNKVQAIATVVAVAACNLPPSPLSFGMVSLGLDDQRDIGVAVGLISTFRLIGGAVATSIYVSIYTSRYATSIVPTLQRNIVESGFKGQFHMLLTATTTNTPAAYAKVPGINEQTVQAAMLAVKEAYVGAFRVVYLVAIAFGVCAIASALSTRSVKKSNKSNERAVVLETERETGKV</sequence>
<evidence type="ECO:0000256" key="1">
    <source>
        <dbReference type="ARBA" id="ARBA00004141"/>
    </source>
</evidence>
<evidence type="ECO:0000313" key="8">
    <source>
        <dbReference type="EMBL" id="PVH93628.1"/>
    </source>
</evidence>
<feature type="transmembrane region" description="Helical" evidence="6">
    <location>
        <begin position="288"/>
        <end position="308"/>
    </location>
</feature>
<dbReference type="Proteomes" id="UP000244855">
    <property type="component" value="Unassembled WGS sequence"/>
</dbReference>
<dbReference type="OrthoDB" id="4139357at2759"/>
<feature type="transmembrane region" description="Helical" evidence="6">
    <location>
        <begin position="397"/>
        <end position="416"/>
    </location>
</feature>
<accession>A0A2V1D6G9</accession>
<feature type="transmembrane region" description="Helical" evidence="6">
    <location>
        <begin position="368"/>
        <end position="390"/>
    </location>
</feature>
<evidence type="ECO:0000256" key="3">
    <source>
        <dbReference type="ARBA" id="ARBA00022692"/>
    </source>
</evidence>
<feature type="transmembrane region" description="Helical" evidence="6">
    <location>
        <begin position="123"/>
        <end position="142"/>
    </location>
</feature>
<protein>
    <submittedName>
        <fullName evidence="8">MFS general substrate transporter</fullName>
    </submittedName>
</protein>
<feature type="transmembrane region" description="Helical" evidence="6">
    <location>
        <begin position="59"/>
        <end position="84"/>
    </location>
</feature>
<dbReference type="PANTHER" id="PTHR23501">
    <property type="entry name" value="MAJOR FACILITATOR SUPERFAMILY"/>
    <property type="match status" value="1"/>
</dbReference>
<dbReference type="InterPro" id="IPR005829">
    <property type="entry name" value="Sugar_transporter_CS"/>
</dbReference>
<name>A0A2V1D6G9_9PLEO</name>
<feature type="transmembrane region" description="Helical" evidence="6">
    <location>
        <begin position="179"/>
        <end position="202"/>
    </location>
</feature>
<evidence type="ECO:0000259" key="7">
    <source>
        <dbReference type="PROSITE" id="PS50850"/>
    </source>
</evidence>
<organism evidence="8 9">
    <name type="scientific">Periconia macrospinosa</name>
    <dbReference type="NCBI Taxonomy" id="97972"/>
    <lineage>
        <taxon>Eukaryota</taxon>
        <taxon>Fungi</taxon>
        <taxon>Dikarya</taxon>
        <taxon>Ascomycota</taxon>
        <taxon>Pezizomycotina</taxon>
        <taxon>Dothideomycetes</taxon>
        <taxon>Pleosporomycetidae</taxon>
        <taxon>Pleosporales</taxon>
        <taxon>Massarineae</taxon>
        <taxon>Periconiaceae</taxon>
        <taxon>Periconia</taxon>
    </lineage>
</organism>
<feature type="transmembrane region" description="Helical" evidence="6">
    <location>
        <begin position="329"/>
        <end position="348"/>
    </location>
</feature>
<dbReference type="PROSITE" id="PS50850">
    <property type="entry name" value="MFS"/>
    <property type="match status" value="1"/>
</dbReference>
<dbReference type="GO" id="GO:0022857">
    <property type="term" value="F:transmembrane transporter activity"/>
    <property type="evidence" value="ECO:0007669"/>
    <property type="project" value="InterPro"/>
</dbReference>
<dbReference type="InterPro" id="IPR010573">
    <property type="entry name" value="MFS_Str1/Tri12-like"/>
</dbReference>
<keyword evidence="2" id="KW-0813">Transport</keyword>
<dbReference type="InterPro" id="IPR036259">
    <property type="entry name" value="MFS_trans_sf"/>
</dbReference>
<dbReference type="AlphaFoldDB" id="A0A2V1D6G9"/>
<dbReference type="Pfam" id="PF06609">
    <property type="entry name" value="TRI12"/>
    <property type="match status" value="1"/>
</dbReference>
<evidence type="ECO:0000313" key="9">
    <source>
        <dbReference type="Proteomes" id="UP000244855"/>
    </source>
</evidence>
<comment type="subcellular location">
    <subcellularLocation>
        <location evidence="1">Membrane</location>
        <topology evidence="1">Multi-pass membrane protein</topology>
    </subcellularLocation>
</comment>
<dbReference type="Gene3D" id="1.20.1250.20">
    <property type="entry name" value="MFS general substrate transporter like domains"/>
    <property type="match status" value="1"/>
</dbReference>
<evidence type="ECO:0000256" key="4">
    <source>
        <dbReference type="ARBA" id="ARBA00022989"/>
    </source>
</evidence>
<gene>
    <name evidence="8" type="ORF">DM02DRAFT_695439</name>
</gene>
<dbReference type="EMBL" id="KZ805577">
    <property type="protein sequence ID" value="PVH93628.1"/>
    <property type="molecule type" value="Genomic_DNA"/>
</dbReference>
<proteinExistence type="predicted"/>
<feature type="transmembrane region" description="Helical" evidence="6">
    <location>
        <begin position="258"/>
        <end position="276"/>
    </location>
</feature>
<reference evidence="8 9" key="1">
    <citation type="journal article" date="2018" name="Sci. Rep.">
        <title>Comparative genomics provides insights into the lifestyle and reveals functional heterogeneity of dark septate endophytic fungi.</title>
        <authorList>
            <person name="Knapp D.G."/>
            <person name="Nemeth J.B."/>
            <person name="Barry K."/>
            <person name="Hainaut M."/>
            <person name="Henrissat B."/>
            <person name="Johnson J."/>
            <person name="Kuo A."/>
            <person name="Lim J.H.P."/>
            <person name="Lipzen A."/>
            <person name="Nolan M."/>
            <person name="Ohm R.A."/>
            <person name="Tamas L."/>
            <person name="Grigoriev I.V."/>
            <person name="Spatafora J.W."/>
            <person name="Nagy L.G."/>
            <person name="Kovacs G.M."/>
        </authorList>
    </citation>
    <scope>NUCLEOTIDE SEQUENCE [LARGE SCALE GENOMIC DNA]</scope>
    <source>
        <strain evidence="8 9">DSE2036</strain>
    </source>
</reference>
<evidence type="ECO:0000256" key="6">
    <source>
        <dbReference type="SAM" id="Phobius"/>
    </source>
</evidence>
<dbReference type="SUPFAM" id="SSF103473">
    <property type="entry name" value="MFS general substrate transporter"/>
    <property type="match status" value="1"/>
</dbReference>
<feature type="domain" description="Major facilitator superfamily (MFS) profile" evidence="7">
    <location>
        <begin position="57"/>
        <end position="575"/>
    </location>
</feature>
<feature type="transmembrane region" description="Helical" evidence="6">
    <location>
        <begin position="208"/>
        <end position="232"/>
    </location>
</feature>
<dbReference type="PANTHER" id="PTHR23501:SF109">
    <property type="entry name" value="MAJOR FACILITATOR SUPERFAMILY (MFS) PROFILE DOMAIN-CONTAINING PROTEIN-RELATED"/>
    <property type="match status" value="1"/>
</dbReference>
<dbReference type="GO" id="GO:0005886">
    <property type="term" value="C:plasma membrane"/>
    <property type="evidence" value="ECO:0007669"/>
    <property type="project" value="TreeGrafter"/>
</dbReference>
<feature type="transmembrane region" description="Helical" evidence="6">
    <location>
        <begin position="422"/>
        <end position="444"/>
    </location>
</feature>